<evidence type="ECO:0000256" key="3">
    <source>
        <dbReference type="ARBA" id="ARBA00022691"/>
    </source>
</evidence>
<dbReference type="PROSITE" id="PS51681">
    <property type="entry name" value="SAM_MT_NNMT_PNMT_TEMT"/>
    <property type="match status" value="1"/>
</dbReference>
<dbReference type="GO" id="GO:0032259">
    <property type="term" value="P:methylation"/>
    <property type="evidence" value="ECO:0007669"/>
    <property type="project" value="UniProtKB-KW"/>
</dbReference>
<dbReference type="EMBL" id="JAMYJR010000011">
    <property type="protein sequence ID" value="MCO8271323.1"/>
    <property type="molecule type" value="Genomic_DNA"/>
</dbReference>
<dbReference type="Proteomes" id="UP001523369">
    <property type="component" value="Unassembled WGS sequence"/>
</dbReference>
<protein>
    <submittedName>
        <fullName evidence="4">SCO2525 family SAM-dependent methyltransferase</fullName>
    </submittedName>
</protein>
<dbReference type="InterPro" id="IPR000940">
    <property type="entry name" value="NNMT_TEMT_trans"/>
</dbReference>
<dbReference type="InterPro" id="IPR029063">
    <property type="entry name" value="SAM-dependent_MTases_sf"/>
</dbReference>
<evidence type="ECO:0000313" key="4">
    <source>
        <dbReference type="EMBL" id="MCO8271323.1"/>
    </source>
</evidence>
<keyword evidence="5" id="KW-1185">Reference proteome</keyword>
<dbReference type="Gene3D" id="3.40.50.150">
    <property type="entry name" value="Vaccinia Virus protein VP39"/>
    <property type="match status" value="1"/>
</dbReference>
<sequence>MNETYPRSTSPPTGIAERPVENGQVNWDAFNSNAYFSHNYGELRSDDRRIIEIVADFFKDNPPAPELGRAIDVGPGANLYPAMVMLPYAARVTLFERSHANLTWLADELQKPHGSWWQFWEAISTGRPAYDPINKPLDTLHGRVSRERGNVFALRADQYDIGTMFFVAESITTRTDEFRRATRLFVTALRRNAPFAAAFMRLSSGYVVGDEHFPACSIDEEDVDQALAPVARNVKIERVESEDLRVGYDGMIVATGRRK</sequence>
<comment type="caution">
    <text evidence="4">The sequence shown here is derived from an EMBL/GenBank/DDBJ whole genome shotgun (WGS) entry which is preliminary data.</text>
</comment>
<evidence type="ECO:0000256" key="1">
    <source>
        <dbReference type="ARBA" id="ARBA00022603"/>
    </source>
</evidence>
<evidence type="ECO:0000256" key="2">
    <source>
        <dbReference type="ARBA" id="ARBA00022679"/>
    </source>
</evidence>
<gene>
    <name evidence="4" type="ORF">M1L60_12035</name>
</gene>
<keyword evidence="1 4" id="KW-0489">Methyltransferase</keyword>
<reference evidence="4 5" key="1">
    <citation type="submission" date="2022-06" db="EMBL/GenBank/DDBJ databases">
        <title>New Species of the Genus Actinoplanes, ActinopZanes ferrugineus.</title>
        <authorList>
            <person name="Ding P."/>
        </authorList>
    </citation>
    <scope>NUCLEOTIDE SEQUENCE [LARGE SCALE GENOMIC DNA]</scope>
    <source>
        <strain evidence="4 5">TRM88003</strain>
    </source>
</reference>
<proteinExistence type="predicted"/>
<organism evidence="4 5">
    <name type="scientific">Paractinoplanes aksuensis</name>
    <dbReference type="NCBI Taxonomy" id="2939490"/>
    <lineage>
        <taxon>Bacteria</taxon>
        <taxon>Bacillati</taxon>
        <taxon>Actinomycetota</taxon>
        <taxon>Actinomycetes</taxon>
        <taxon>Micromonosporales</taxon>
        <taxon>Micromonosporaceae</taxon>
        <taxon>Paractinoplanes</taxon>
    </lineage>
</organism>
<dbReference type="SUPFAM" id="SSF53335">
    <property type="entry name" value="S-adenosyl-L-methionine-dependent methyltransferases"/>
    <property type="match status" value="1"/>
</dbReference>
<evidence type="ECO:0000313" key="5">
    <source>
        <dbReference type="Proteomes" id="UP001523369"/>
    </source>
</evidence>
<dbReference type="NCBIfam" id="NF040568">
    <property type="entry name" value="SCO2525_fam"/>
    <property type="match status" value="1"/>
</dbReference>
<keyword evidence="2" id="KW-0808">Transferase</keyword>
<name>A0ABT1DKF6_9ACTN</name>
<accession>A0ABT1DKF6</accession>
<dbReference type="GO" id="GO:0008168">
    <property type="term" value="F:methyltransferase activity"/>
    <property type="evidence" value="ECO:0007669"/>
    <property type="project" value="UniProtKB-KW"/>
</dbReference>
<keyword evidence="3" id="KW-0949">S-adenosyl-L-methionine</keyword>
<dbReference type="RefSeq" id="WP_253237454.1">
    <property type="nucleotide sequence ID" value="NZ_JAMYJR010000011.1"/>
</dbReference>